<evidence type="ECO:0000313" key="2">
    <source>
        <dbReference type="EMBL" id="MPC41876.1"/>
    </source>
</evidence>
<proteinExistence type="predicted"/>
<gene>
    <name evidence="2" type="ORF">E2C01_035483</name>
</gene>
<organism evidence="2 3">
    <name type="scientific">Portunus trituberculatus</name>
    <name type="common">Swimming crab</name>
    <name type="synonym">Neptunus trituberculatus</name>
    <dbReference type="NCBI Taxonomy" id="210409"/>
    <lineage>
        <taxon>Eukaryota</taxon>
        <taxon>Metazoa</taxon>
        <taxon>Ecdysozoa</taxon>
        <taxon>Arthropoda</taxon>
        <taxon>Crustacea</taxon>
        <taxon>Multicrustacea</taxon>
        <taxon>Malacostraca</taxon>
        <taxon>Eumalacostraca</taxon>
        <taxon>Eucarida</taxon>
        <taxon>Decapoda</taxon>
        <taxon>Pleocyemata</taxon>
        <taxon>Brachyura</taxon>
        <taxon>Eubrachyura</taxon>
        <taxon>Portunoidea</taxon>
        <taxon>Portunidae</taxon>
        <taxon>Portuninae</taxon>
        <taxon>Portunus</taxon>
    </lineage>
</organism>
<evidence type="ECO:0000256" key="1">
    <source>
        <dbReference type="SAM" id="MobiDB-lite"/>
    </source>
</evidence>
<feature type="region of interest" description="Disordered" evidence="1">
    <location>
        <begin position="16"/>
        <end position="56"/>
    </location>
</feature>
<dbReference type="EMBL" id="VSRR010005219">
    <property type="protein sequence ID" value="MPC41876.1"/>
    <property type="molecule type" value="Genomic_DNA"/>
</dbReference>
<sequence>MCVHFQKAQLLLQDTRIGPPNHLTNPLRQGIRVDSSSGMRNRDQQPRAGRPTIPSPVKIFTDRLNWTKKVVYLVLPTKSRRPGIVNSSKECWPGH</sequence>
<protein>
    <submittedName>
        <fullName evidence="2">Uncharacterized protein</fullName>
    </submittedName>
</protein>
<dbReference type="Proteomes" id="UP000324222">
    <property type="component" value="Unassembled WGS sequence"/>
</dbReference>
<keyword evidence="3" id="KW-1185">Reference proteome</keyword>
<evidence type="ECO:0000313" key="3">
    <source>
        <dbReference type="Proteomes" id="UP000324222"/>
    </source>
</evidence>
<reference evidence="2 3" key="1">
    <citation type="submission" date="2019-05" db="EMBL/GenBank/DDBJ databases">
        <title>Another draft genome of Portunus trituberculatus and its Hox gene families provides insights of decapod evolution.</title>
        <authorList>
            <person name="Jeong J.-H."/>
            <person name="Song I."/>
            <person name="Kim S."/>
            <person name="Choi T."/>
            <person name="Kim D."/>
            <person name="Ryu S."/>
            <person name="Kim W."/>
        </authorList>
    </citation>
    <scope>NUCLEOTIDE SEQUENCE [LARGE SCALE GENOMIC DNA]</scope>
    <source>
        <tissue evidence="2">Muscle</tissue>
    </source>
</reference>
<name>A0A5B7F9A4_PORTR</name>
<dbReference type="AlphaFoldDB" id="A0A5B7F9A4"/>
<comment type="caution">
    <text evidence="2">The sequence shown here is derived from an EMBL/GenBank/DDBJ whole genome shotgun (WGS) entry which is preliminary data.</text>
</comment>
<accession>A0A5B7F9A4</accession>